<dbReference type="InterPro" id="IPR013410">
    <property type="entry name" value="CRISPR-assoc_RAMP_Cmr4"/>
</dbReference>
<evidence type="ECO:0000256" key="1">
    <source>
        <dbReference type="ARBA" id="ARBA00023118"/>
    </source>
</evidence>
<dbReference type="EMBL" id="CP029288">
    <property type="protein sequence ID" value="AWR98120.1"/>
    <property type="molecule type" value="Genomic_DNA"/>
</dbReference>
<dbReference type="InterPro" id="IPR005537">
    <property type="entry name" value="RAMP_III_fam"/>
</dbReference>
<evidence type="ECO:0000259" key="2">
    <source>
        <dbReference type="Pfam" id="PF03787"/>
    </source>
</evidence>
<feature type="domain" description="CRISPR type III-associated protein" evidence="2">
    <location>
        <begin position="5"/>
        <end position="277"/>
    </location>
</feature>
<reference evidence="3 4" key="1">
    <citation type="submission" date="2018-05" db="EMBL/GenBank/DDBJ databases">
        <title>Complete Genome Sequences of Extremely Thermoacidophilic, Metal-Mobilizing Type-Strain Members of the Archaeal Family Sulfolobaceae: Acidianus brierleyi DSM-1651T, Acidianus sulfidivorans DSM-18786T, Metallosphaera hakonensis DSM-7519T, and Metallosphaera prunae DSM-10039T.</title>
        <authorList>
            <person name="Counts J.A."/>
            <person name="Kelly R.M."/>
        </authorList>
    </citation>
    <scope>NUCLEOTIDE SEQUENCE [LARGE SCALE GENOMIC DNA]</scope>
    <source>
        <strain evidence="3 4">JP7</strain>
    </source>
</reference>
<dbReference type="KEGG" id="asul:DFR86_11625"/>
<dbReference type="RefSeq" id="WP_110381010.1">
    <property type="nucleotide sequence ID" value="NZ_CP029288.2"/>
</dbReference>
<dbReference type="PANTHER" id="PTHR36700:SF1">
    <property type="entry name" value="CRISPR SYSTEM CMR SUBUNIT CMR4"/>
    <property type="match status" value="1"/>
</dbReference>
<name>A0A2U9IQ18_9CREN</name>
<keyword evidence="1" id="KW-0051">Antiviral defense</keyword>
<keyword evidence="4" id="KW-1185">Reference proteome</keyword>
<dbReference type="Pfam" id="PF03787">
    <property type="entry name" value="RAMPs"/>
    <property type="match status" value="1"/>
</dbReference>
<dbReference type="GO" id="GO:0051607">
    <property type="term" value="P:defense response to virus"/>
    <property type="evidence" value="ECO:0007669"/>
    <property type="project" value="UniProtKB-KW"/>
</dbReference>
<dbReference type="AlphaFoldDB" id="A0A2U9IQ18"/>
<dbReference type="GeneID" id="36838628"/>
<accession>A0A2U9IQ18</accession>
<dbReference type="Proteomes" id="UP000248410">
    <property type="component" value="Chromosome"/>
</dbReference>
<organism evidence="3 4">
    <name type="scientific">Acidianus sulfidivorans JP7</name>
    <dbReference type="NCBI Taxonomy" id="619593"/>
    <lineage>
        <taxon>Archaea</taxon>
        <taxon>Thermoproteota</taxon>
        <taxon>Thermoprotei</taxon>
        <taxon>Sulfolobales</taxon>
        <taxon>Sulfolobaceae</taxon>
        <taxon>Acidianus</taxon>
    </lineage>
</organism>
<evidence type="ECO:0000313" key="4">
    <source>
        <dbReference type="Proteomes" id="UP000248410"/>
    </source>
</evidence>
<dbReference type="OrthoDB" id="44077at2157"/>
<evidence type="ECO:0000313" key="3">
    <source>
        <dbReference type="EMBL" id="AWR98120.1"/>
    </source>
</evidence>
<proteinExistence type="predicted"/>
<sequence length="282" mass="31461">MILVYAVTPIHVGAGRSVGIVDLPIQRDSIGYPVIFSSSFKGALKSYCANGNYKEGRIDCQKAKECCCLFGSEPVESEMETGRISLTDLIPFAVPVPSVEGYSYLTSYYLLKKIKDILSIKQKENSLLNLVNNILNGKSETETEIFLNTKVNKLKVSEGISEDDDNSLSKLGSLSADIYNRLVISYESIDTYLFDRATIKVTRNRILLDTKTVQTGALWTEEYLPEGTILVGDFMDSKRDNVYCKEIKNPLETFKKLFDNKYINLGGKETIGKGIVKIKVSI</sequence>
<gene>
    <name evidence="3" type="primary">cmr4</name>
    <name evidence="3" type="ORF">DFR86_11625</name>
</gene>
<dbReference type="PANTHER" id="PTHR36700">
    <property type="entry name" value="CRISPR SYSTEM CMR SUBUNIT CMR4"/>
    <property type="match status" value="1"/>
</dbReference>
<protein>
    <submittedName>
        <fullName evidence="3">Type III-B CRISPR module RAMP protein Cmr4</fullName>
    </submittedName>
</protein>
<dbReference type="NCBIfam" id="TIGR02580">
    <property type="entry name" value="cas_RAMP_Cmr4"/>
    <property type="match status" value="1"/>
</dbReference>